<organism evidence="1 2">
    <name type="scientific">Acidilutibacter cellobiosedens</name>
    <dbReference type="NCBI Taxonomy" id="2507161"/>
    <lineage>
        <taxon>Bacteria</taxon>
        <taxon>Bacillati</taxon>
        <taxon>Bacillota</taxon>
        <taxon>Tissierellia</taxon>
        <taxon>Tissierellales</taxon>
        <taxon>Acidilutibacteraceae</taxon>
        <taxon>Acidilutibacter</taxon>
    </lineage>
</organism>
<evidence type="ECO:0000313" key="2">
    <source>
        <dbReference type="Proteomes" id="UP000287969"/>
    </source>
</evidence>
<name>A0A410QF93_9FIRM</name>
<protein>
    <submittedName>
        <fullName evidence="1">ATP-binding protein</fullName>
    </submittedName>
</protein>
<dbReference type="InterPro" id="IPR027417">
    <property type="entry name" value="P-loop_NTPase"/>
</dbReference>
<sequence>MLDDKRIRIVTGHYGSGKTEFSVNYAVELAKIKRKVALVDLDVINLYFRSREKSSLLENMGIKVISSSINAPAVDIPAISGEVYAPLEDESYDVVLDLGGDPAGARVLGRYEEFFVNGKYDMFYILNANRQETSTADKAIEYLKRIENMARIKVTALVNNTHMLKSTTVDDLLRGQKVALEVSEKLDIPIKYISVIKNVAALLPKDMKGEIFPMDLYMREEWMV</sequence>
<dbReference type="RefSeq" id="WP_114218470.1">
    <property type="nucleotide sequence ID" value="NZ_CP035282.1"/>
</dbReference>
<proteinExistence type="predicted"/>
<dbReference type="EMBL" id="CP035282">
    <property type="protein sequence ID" value="QAT62586.1"/>
    <property type="molecule type" value="Genomic_DNA"/>
</dbReference>
<dbReference type="OrthoDB" id="9779501at2"/>
<dbReference type="AlphaFoldDB" id="A0A410QF93"/>
<dbReference type="GO" id="GO:0005524">
    <property type="term" value="F:ATP binding"/>
    <property type="evidence" value="ECO:0007669"/>
    <property type="project" value="UniProtKB-KW"/>
</dbReference>
<accession>A0A410QF93</accession>
<reference evidence="2" key="1">
    <citation type="submission" date="2019-01" db="EMBL/GenBank/DDBJ databases">
        <title>Draft genomes of a novel of Sporanaerobacter strains.</title>
        <authorList>
            <person name="Ma S."/>
        </authorList>
    </citation>
    <scope>NUCLEOTIDE SEQUENCE [LARGE SCALE GENOMIC DNA]</scope>
    <source>
        <strain evidence="2">NJN-17</strain>
    </source>
</reference>
<dbReference type="KEGG" id="spoa:EQM13_13940"/>
<evidence type="ECO:0000313" key="1">
    <source>
        <dbReference type="EMBL" id="QAT62586.1"/>
    </source>
</evidence>
<keyword evidence="1" id="KW-0067">ATP-binding</keyword>
<keyword evidence="2" id="KW-1185">Reference proteome</keyword>
<dbReference type="SUPFAM" id="SSF52540">
    <property type="entry name" value="P-loop containing nucleoside triphosphate hydrolases"/>
    <property type="match status" value="1"/>
</dbReference>
<dbReference type="Proteomes" id="UP000287969">
    <property type="component" value="Chromosome"/>
</dbReference>
<keyword evidence="1" id="KW-0547">Nucleotide-binding</keyword>
<dbReference type="Gene3D" id="3.40.50.300">
    <property type="entry name" value="P-loop containing nucleotide triphosphate hydrolases"/>
    <property type="match status" value="1"/>
</dbReference>
<gene>
    <name evidence="1" type="ORF">EQM13_13940</name>
</gene>